<dbReference type="RefSeq" id="WP_208095958.1">
    <property type="nucleotide sequence ID" value="NZ_JAGDYM010000004.1"/>
</dbReference>
<dbReference type="Gene3D" id="3.10.350.10">
    <property type="entry name" value="LysM domain"/>
    <property type="match status" value="1"/>
</dbReference>
<keyword evidence="2" id="KW-1185">Reference proteome</keyword>
<dbReference type="AlphaFoldDB" id="A0A939MM49"/>
<name>A0A939MM49_9MICO</name>
<organism evidence="1 2">
    <name type="scientific">Leucobacter weissii</name>
    <dbReference type="NCBI Taxonomy" id="1983706"/>
    <lineage>
        <taxon>Bacteria</taxon>
        <taxon>Bacillati</taxon>
        <taxon>Actinomycetota</taxon>
        <taxon>Actinomycetes</taxon>
        <taxon>Micrococcales</taxon>
        <taxon>Microbacteriaceae</taxon>
        <taxon>Leucobacter</taxon>
    </lineage>
</organism>
<protein>
    <recommendedName>
        <fullName evidence="3">LysM domain-containing protein</fullName>
    </recommendedName>
</protein>
<reference evidence="1" key="1">
    <citation type="submission" date="2021-03" db="EMBL/GenBank/DDBJ databases">
        <title>Leucobacter chromiisoli sp. nov., isolated from chromium-containing soil of chemical plant.</title>
        <authorList>
            <person name="Xu Z."/>
        </authorList>
    </citation>
    <scope>NUCLEOTIDE SEQUENCE</scope>
    <source>
        <strain evidence="1">S27</strain>
    </source>
</reference>
<dbReference type="InterPro" id="IPR036779">
    <property type="entry name" value="LysM_dom_sf"/>
</dbReference>
<evidence type="ECO:0000313" key="1">
    <source>
        <dbReference type="EMBL" id="MBO1900981.1"/>
    </source>
</evidence>
<dbReference type="Proteomes" id="UP000664382">
    <property type="component" value="Unassembled WGS sequence"/>
</dbReference>
<proteinExistence type="predicted"/>
<evidence type="ECO:0008006" key="3">
    <source>
        <dbReference type="Google" id="ProtNLM"/>
    </source>
</evidence>
<accession>A0A939MM49</accession>
<evidence type="ECO:0000313" key="2">
    <source>
        <dbReference type="Proteomes" id="UP000664382"/>
    </source>
</evidence>
<dbReference type="EMBL" id="JAGDYM010000004">
    <property type="protein sequence ID" value="MBO1900981.1"/>
    <property type="molecule type" value="Genomic_DNA"/>
</dbReference>
<gene>
    <name evidence="1" type="ORF">J4H92_03335</name>
</gene>
<comment type="caution">
    <text evidence="1">The sequence shown here is derived from an EMBL/GenBank/DDBJ whole genome shotgun (WGS) entry which is preliminary data.</text>
</comment>
<sequence>MNASRTSAELADTRPGRLRLTRRGRVVIALLVVLLAASAVAIAVTLGSTRAFASNEAEPREGASYGYIVVQPGASLWTVATELDSASDPRDVIAEIVRLNQLQGSEVQAGEALAVPLRYSDAPGVVSAHEADLSETRS</sequence>